<sequence length="159" mass="17503">MGKGQKRRGGKSARGRKKQTGAQIHRKAYWVNLSQSLAQHRGWTCDEAPGPGLRGRWSAAVQRPLGQLDVAQLVLLLTQGVDADSLHLLWPVIHARLERDAAAGTGSSLLALMLGQRQFWSTHPHAQTQMVELLEARRDALARAPGLESLARDFTERSS</sequence>
<reference evidence="2 3" key="1">
    <citation type="submission" date="2007-06" db="EMBL/GenBank/DDBJ databases">
        <authorList>
            <person name="Shimkets L."/>
            <person name="Ferriera S."/>
            <person name="Johnson J."/>
            <person name="Kravitz S."/>
            <person name="Beeson K."/>
            <person name="Sutton G."/>
            <person name="Rogers Y.-H."/>
            <person name="Friedman R."/>
            <person name="Frazier M."/>
            <person name="Venter J.C."/>
        </authorList>
    </citation>
    <scope>NUCLEOTIDE SEQUENCE [LARGE SCALE GENOMIC DNA]</scope>
    <source>
        <strain evidence="2 3">SIR-1</strain>
    </source>
</reference>
<keyword evidence="3" id="KW-1185">Reference proteome</keyword>
<evidence type="ECO:0000313" key="3">
    <source>
        <dbReference type="Proteomes" id="UP000005801"/>
    </source>
</evidence>
<feature type="region of interest" description="Disordered" evidence="1">
    <location>
        <begin position="1"/>
        <end position="21"/>
    </location>
</feature>
<evidence type="ECO:0000313" key="2">
    <source>
        <dbReference type="EMBL" id="EDM77619.1"/>
    </source>
</evidence>
<dbReference type="AlphaFoldDB" id="A6G971"/>
<evidence type="ECO:0000256" key="1">
    <source>
        <dbReference type="SAM" id="MobiDB-lite"/>
    </source>
</evidence>
<dbReference type="RefSeq" id="WP_006973266.1">
    <property type="nucleotide sequence ID" value="NZ_ABCS01000043.1"/>
</dbReference>
<dbReference type="EMBL" id="ABCS01000043">
    <property type="protein sequence ID" value="EDM77619.1"/>
    <property type="molecule type" value="Genomic_DNA"/>
</dbReference>
<organism evidence="2 3">
    <name type="scientific">Plesiocystis pacifica SIR-1</name>
    <dbReference type="NCBI Taxonomy" id="391625"/>
    <lineage>
        <taxon>Bacteria</taxon>
        <taxon>Pseudomonadati</taxon>
        <taxon>Myxococcota</taxon>
        <taxon>Polyangia</taxon>
        <taxon>Nannocystales</taxon>
        <taxon>Nannocystaceae</taxon>
        <taxon>Plesiocystis</taxon>
    </lineage>
</organism>
<dbReference type="Proteomes" id="UP000005801">
    <property type="component" value="Unassembled WGS sequence"/>
</dbReference>
<accession>A6G971</accession>
<comment type="caution">
    <text evidence="2">The sequence shown here is derived from an EMBL/GenBank/DDBJ whole genome shotgun (WGS) entry which is preliminary data.</text>
</comment>
<proteinExistence type="predicted"/>
<gene>
    <name evidence="2" type="ORF">PPSIR1_03003</name>
</gene>
<name>A6G971_9BACT</name>
<protein>
    <submittedName>
        <fullName evidence="2">Uncharacterized protein</fullName>
    </submittedName>
</protein>
<dbReference type="STRING" id="391625.PPSIR1_03003"/>